<gene>
    <name evidence="1" type="ORF">S06H3_12762</name>
</gene>
<reference evidence="1" key="1">
    <citation type="journal article" date="2014" name="Front. Microbiol.">
        <title>High frequency of phylogenetically diverse reductive dehalogenase-homologous genes in deep subseafloor sedimentary metagenomes.</title>
        <authorList>
            <person name="Kawai M."/>
            <person name="Futagami T."/>
            <person name="Toyoda A."/>
            <person name="Takaki Y."/>
            <person name="Nishi S."/>
            <person name="Hori S."/>
            <person name="Arai W."/>
            <person name="Tsubouchi T."/>
            <person name="Morono Y."/>
            <person name="Uchiyama I."/>
            <person name="Ito T."/>
            <person name="Fujiyama A."/>
            <person name="Inagaki F."/>
            <person name="Takami H."/>
        </authorList>
    </citation>
    <scope>NUCLEOTIDE SEQUENCE</scope>
    <source>
        <strain evidence="1">Expedition CK06-06</strain>
    </source>
</reference>
<dbReference type="AlphaFoldDB" id="X1LW41"/>
<protein>
    <submittedName>
        <fullName evidence="1">Uncharacterized protein</fullName>
    </submittedName>
</protein>
<name>X1LW41_9ZZZZ</name>
<dbReference type="EMBL" id="BARV01006234">
    <property type="protein sequence ID" value="GAI09986.1"/>
    <property type="molecule type" value="Genomic_DNA"/>
</dbReference>
<proteinExistence type="predicted"/>
<sequence>MDKKLTRRSINEVVLNLNVVVPNVIDGAHFLCGQAEDASKR</sequence>
<comment type="caution">
    <text evidence="1">The sequence shown here is derived from an EMBL/GenBank/DDBJ whole genome shotgun (WGS) entry which is preliminary data.</text>
</comment>
<organism evidence="1">
    <name type="scientific">marine sediment metagenome</name>
    <dbReference type="NCBI Taxonomy" id="412755"/>
    <lineage>
        <taxon>unclassified sequences</taxon>
        <taxon>metagenomes</taxon>
        <taxon>ecological metagenomes</taxon>
    </lineage>
</organism>
<accession>X1LW41</accession>
<evidence type="ECO:0000313" key="1">
    <source>
        <dbReference type="EMBL" id="GAI09986.1"/>
    </source>
</evidence>